<keyword evidence="9" id="KW-1185">Reference proteome</keyword>
<dbReference type="InterPro" id="IPR051104">
    <property type="entry name" value="FAD_monoxygenase"/>
</dbReference>
<dbReference type="PANTHER" id="PTHR46720">
    <property type="entry name" value="HYDROXYLASE, PUTATIVE (AFU_ORTHOLOGUE AFUA_3G01460)-RELATED"/>
    <property type="match status" value="1"/>
</dbReference>
<evidence type="ECO:0000313" key="9">
    <source>
        <dbReference type="Proteomes" id="UP000766486"/>
    </source>
</evidence>
<evidence type="ECO:0000313" key="8">
    <source>
        <dbReference type="EMBL" id="VUC21022.1"/>
    </source>
</evidence>
<proteinExistence type="inferred from homology"/>
<keyword evidence="6" id="KW-0503">Monooxygenase</keyword>
<reference evidence="8 9" key="1">
    <citation type="submission" date="2019-06" db="EMBL/GenBank/DDBJ databases">
        <authorList>
            <person name="Broberg M."/>
        </authorList>
    </citation>
    <scope>NUCLEOTIDE SEQUENCE [LARGE SCALE GENOMIC DNA]</scope>
</reference>
<dbReference type="SUPFAM" id="SSF51905">
    <property type="entry name" value="FAD/NAD(P)-binding domain"/>
    <property type="match status" value="1"/>
</dbReference>
<name>A0ABY6TQY4_BIOOC</name>
<comment type="similarity">
    <text evidence="2">Belongs to the paxM FAD-dependent monooxygenase family.</text>
</comment>
<dbReference type="InterPro" id="IPR036188">
    <property type="entry name" value="FAD/NAD-bd_sf"/>
</dbReference>
<feature type="domain" description="FAD-binding" evidence="7">
    <location>
        <begin position="118"/>
        <end position="367"/>
    </location>
</feature>
<evidence type="ECO:0000256" key="1">
    <source>
        <dbReference type="ARBA" id="ARBA00001974"/>
    </source>
</evidence>
<comment type="cofactor">
    <cofactor evidence="1">
        <name>FAD</name>
        <dbReference type="ChEBI" id="CHEBI:57692"/>
    </cofactor>
</comment>
<accession>A0ABY6TQY4</accession>
<evidence type="ECO:0000256" key="4">
    <source>
        <dbReference type="ARBA" id="ARBA00022827"/>
    </source>
</evidence>
<protein>
    <recommendedName>
        <fullName evidence="7">FAD-binding domain-containing protein</fullName>
    </recommendedName>
</protein>
<gene>
    <name evidence="8" type="ORF">CLO192961_LOCUS38921</name>
</gene>
<comment type="caution">
    <text evidence="8">The sequence shown here is derived from an EMBL/GenBank/DDBJ whole genome shotgun (WGS) entry which is preliminary data.</text>
</comment>
<dbReference type="PRINTS" id="PR00420">
    <property type="entry name" value="RNGMNOXGNASE"/>
</dbReference>
<evidence type="ECO:0000256" key="5">
    <source>
        <dbReference type="ARBA" id="ARBA00023002"/>
    </source>
</evidence>
<evidence type="ECO:0000256" key="3">
    <source>
        <dbReference type="ARBA" id="ARBA00022630"/>
    </source>
</evidence>
<dbReference type="Pfam" id="PF01494">
    <property type="entry name" value="FAD_binding_3"/>
    <property type="match status" value="1"/>
</dbReference>
<keyword evidence="5" id="KW-0560">Oxidoreductase</keyword>
<evidence type="ECO:0000256" key="2">
    <source>
        <dbReference type="ARBA" id="ARBA00007992"/>
    </source>
</evidence>
<keyword evidence="4" id="KW-0274">FAD</keyword>
<evidence type="ECO:0000259" key="7">
    <source>
        <dbReference type="Pfam" id="PF01494"/>
    </source>
</evidence>
<dbReference type="SUPFAM" id="SSF54373">
    <property type="entry name" value="FAD-linked reductases, C-terminal domain"/>
    <property type="match status" value="1"/>
</dbReference>
<organism evidence="8 9">
    <name type="scientific">Bionectria ochroleuca</name>
    <name type="common">Gliocladium roseum</name>
    <dbReference type="NCBI Taxonomy" id="29856"/>
    <lineage>
        <taxon>Eukaryota</taxon>
        <taxon>Fungi</taxon>
        <taxon>Dikarya</taxon>
        <taxon>Ascomycota</taxon>
        <taxon>Pezizomycotina</taxon>
        <taxon>Sordariomycetes</taxon>
        <taxon>Hypocreomycetidae</taxon>
        <taxon>Hypocreales</taxon>
        <taxon>Bionectriaceae</taxon>
        <taxon>Clonostachys</taxon>
    </lineage>
</organism>
<dbReference type="PANTHER" id="PTHR46720:SF3">
    <property type="entry name" value="FAD-BINDING DOMAIN-CONTAINING PROTEIN-RELATED"/>
    <property type="match status" value="1"/>
</dbReference>
<dbReference type="Gene3D" id="3.50.50.60">
    <property type="entry name" value="FAD/NAD(P)-binding domain"/>
    <property type="match status" value="1"/>
</dbReference>
<dbReference type="EMBL" id="CABFNS010000328">
    <property type="protein sequence ID" value="VUC21022.1"/>
    <property type="molecule type" value="Genomic_DNA"/>
</dbReference>
<keyword evidence="3" id="KW-0285">Flavoprotein</keyword>
<dbReference type="Proteomes" id="UP000766486">
    <property type="component" value="Unassembled WGS sequence"/>
</dbReference>
<dbReference type="InterPro" id="IPR002938">
    <property type="entry name" value="FAD-bd"/>
</dbReference>
<sequence length="438" mass="48640">MGFDNKRIAVVGGGLGGMAFMNSAIHAQLPNIHIYEATDEFKQVGAGVNITRNANVILDAFGVGPDMLWKSSSDPPCYMEYRHYRTGEYLGQIDEFGDPKSRQIHRADLLDALKKNVGPDKISLGKRLESLAWDSNANCYVLHFTDKTKAEADIVIGCDGIKSVVRQYLQLNDHPIYSGQMVYRGYVSYDDLTPETAALLRKTVNFRGPRSHILTLPIGNDESNSARVGIIGFMTEPLENWNSESWLSTAPVSDLHRQVETWTGAVQEIIAGLEKGSPDGQILKQTLYVREPTAKWYQTQPGSPGSGIILIGDSVHSTLPHQGQGACQAIESGFALAQTLKNWHNDNLGDALQFFQDFRKPRTDRITQTSYETGKMASADIPEEMWAESFNPATVRERMRWVMEYDLLGELSKGLRSQDNKDVVDVEVAESVPIKVVA</sequence>
<evidence type="ECO:0000256" key="6">
    <source>
        <dbReference type="ARBA" id="ARBA00023033"/>
    </source>
</evidence>